<dbReference type="InterPro" id="IPR018683">
    <property type="entry name" value="DUF2169"/>
</dbReference>
<reference evidence="3 4" key="1">
    <citation type="submission" date="2014-02" db="EMBL/GenBank/DDBJ databases">
        <title>The small core and large imbalanced accessory genome model reveals a collaborative survival strategy of Sorangium cellulosum strains in nature.</title>
        <authorList>
            <person name="Han K."/>
            <person name="Peng R."/>
            <person name="Blom J."/>
            <person name="Li Y.-Z."/>
        </authorList>
    </citation>
    <scope>NUCLEOTIDE SEQUENCE [LARGE SCALE GENOMIC DNA]</scope>
    <source>
        <strain evidence="3 4">So0011-07</strain>
    </source>
</reference>
<evidence type="ECO:0000313" key="4">
    <source>
        <dbReference type="Proteomes" id="UP000075635"/>
    </source>
</evidence>
<name>A0A150R6Q2_SORCE</name>
<gene>
    <name evidence="3" type="ORF">BE17_53090</name>
</gene>
<organism evidence="3 4">
    <name type="scientific">Sorangium cellulosum</name>
    <name type="common">Polyangium cellulosum</name>
    <dbReference type="NCBI Taxonomy" id="56"/>
    <lineage>
        <taxon>Bacteria</taxon>
        <taxon>Pseudomonadati</taxon>
        <taxon>Myxococcota</taxon>
        <taxon>Polyangia</taxon>
        <taxon>Polyangiales</taxon>
        <taxon>Polyangiaceae</taxon>
        <taxon>Sorangium</taxon>
    </lineage>
</organism>
<protein>
    <recommendedName>
        <fullName evidence="2">DUF2169 domain-containing protein</fullName>
    </recommendedName>
</protein>
<accession>A0A150R6Q2</accession>
<feature type="region of interest" description="Disordered" evidence="1">
    <location>
        <begin position="161"/>
        <end position="180"/>
    </location>
</feature>
<feature type="domain" description="DUF2169" evidence="2">
    <location>
        <begin position="29"/>
        <end position="368"/>
    </location>
</feature>
<comment type="caution">
    <text evidence="3">The sequence shown here is derived from an EMBL/GenBank/DDBJ whole genome shotgun (WGS) entry which is preliminary data.</text>
</comment>
<evidence type="ECO:0000259" key="2">
    <source>
        <dbReference type="Pfam" id="PF09937"/>
    </source>
</evidence>
<dbReference type="Pfam" id="PF09937">
    <property type="entry name" value="DUF2169"/>
    <property type="match status" value="1"/>
</dbReference>
<sequence>MGTPRDATSEAEPTPRLTETVRCMKSADGKLWMVCVAKRTYSFAGGRVTLADEQAPIVIEPDIETDEHDRYRTLRDDTDLFPPKIATDIVVTGRAHAPGKARELTVGVALGRSARVLKVLGQRRVEVSIEGRVRFPEPAPFESVPLAWELAYGGYDAYAHDELDPPERRNGRRIEPSPREEGVFAYPRNKVGRGYFLDVDRDRADGELLPQIEDPGDPLTPSRFFVRSPLAWIDAPASGGFGWVAHTWYPRIMRELGAFLEHDPPAKPIREMAFADGEDLAGPFRKNEVLPRLTQGAAPGLAVERLRGDELAILQNLVRGQKETQVALPGERPVISVRPPGSPKAFAPEAVLQTVRIDGEKRTVALTWCGAVRLLAPMGEEQLGETGMGVRWGRW</sequence>
<evidence type="ECO:0000256" key="1">
    <source>
        <dbReference type="SAM" id="MobiDB-lite"/>
    </source>
</evidence>
<evidence type="ECO:0000313" key="3">
    <source>
        <dbReference type="EMBL" id="KYF75949.1"/>
    </source>
</evidence>
<proteinExistence type="predicted"/>
<dbReference type="Proteomes" id="UP000075635">
    <property type="component" value="Unassembled WGS sequence"/>
</dbReference>
<dbReference type="EMBL" id="JEMB01003072">
    <property type="protein sequence ID" value="KYF75949.1"/>
    <property type="molecule type" value="Genomic_DNA"/>
</dbReference>
<dbReference type="AlphaFoldDB" id="A0A150R6Q2"/>